<dbReference type="Gene3D" id="2.120.10.30">
    <property type="entry name" value="TolB, C-terminal domain"/>
    <property type="match status" value="1"/>
</dbReference>
<name>A0A7Y9LCN8_9ACTN</name>
<protein>
    <recommendedName>
        <fullName evidence="3">WD40-like Beta Propeller Repeat</fullName>
    </recommendedName>
</protein>
<dbReference type="AlphaFoldDB" id="A0A7Y9LCN8"/>
<evidence type="ECO:0008006" key="3">
    <source>
        <dbReference type="Google" id="ProtNLM"/>
    </source>
</evidence>
<comment type="caution">
    <text evidence="1">The sequence shown here is derived from an EMBL/GenBank/DDBJ whole genome shotgun (WGS) entry which is preliminary data.</text>
</comment>
<accession>A0A7Y9LCN8</accession>
<gene>
    <name evidence="1" type="ORF">BKA15_004366</name>
</gene>
<dbReference type="EMBL" id="JACCBU010000001">
    <property type="protein sequence ID" value="NYE73037.1"/>
    <property type="molecule type" value="Genomic_DNA"/>
</dbReference>
<dbReference type="RefSeq" id="WP_179754249.1">
    <property type="nucleotide sequence ID" value="NZ_JACCBU010000001.1"/>
</dbReference>
<dbReference type="InterPro" id="IPR011042">
    <property type="entry name" value="6-blade_b-propeller_TolB-like"/>
</dbReference>
<sequence length="340" mass="35818">MITTGARIGALIGISVLLLGAAGIYLVRNSLGAPVPSRAGPAGTDPAGLLGAPHIVFRSAALGTDYGRLAVVAVTDPGGPRAVLDVDCERVYVTATAGTCVAARRGIPPRYALVRLDDQLRPVAEQELAGLPSRARMSRDGTLAATTTFVTGHSYAGSSFSTETVIWRGAQRIGNLEEFRTTVDGRPLTAINRNFWGVTFADDGDTFYATAAVGGQTWLVRGSLSERTLTGLRQNVECPSLSPDGRAIAYKKRLSSTGTPVWRIAVLDLASGTETMIADERSVDDQVEWLDDDHLLYAISRPGDEATVTDVWVTPADGSGMPRIAIPEAGSPAVVRGGTR</sequence>
<evidence type="ECO:0000313" key="1">
    <source>
        <dbReference type="EMBL" id="NYE73037.1"/>
    </source>
</evidence>
<dbReference type="SUPFAM" id="SSF82171">
    <property type="entry name" value="DPP6 N-terminal domain-like"/>
    <property type="match status" value="1"/>
</dbReference>
<reference evidence="1 2" key="1">
    <citation type="submission" date="2020-07" db="EMBL/GenBank/DDBJ databases">
        <title>Sequencing the genomes of 1000 actinobacteria strains.</title>
        <authorList>
            <person name="Klenk H.-P."/>
        </authorList>
    </citation>
    <scope>NUCLEOTIDE SEQUENCE [LARGE SCALE GENOMIC DNA]</scope>
    <source>
        <strain evidence="1 2">DSM 22083</strain>
    </source>
</reference>
<evidence type="ECO:0000313" key="2">
    <source>
        <dbReference type="Proteomes" id="UP000569914"/>
    </source>
</evidence>
<organism evidence="1 2">
    <name type="scientific">Microlunatus parietis</name>
    <dbReference type="NCBI Taxonomy" id="682979"/>
    <lineage>
        <taxon>Bacteria</taxon>
        <taxon>Bacillati</taxon>
        <taxon>Actinomycetota</taxon>
        <taxon>Actinomycetes</taxon>
        <taxon>Propionibacteriales</taxon>
        <taxon>Propionibacteriaceae</taxon>
        <taxon>Microlunatus</taxon>
    </lineage>
</organism>
<proteinExistence type="predicted"/>
<dbReference type="Proteomes" id="UP000569914">
    <property type="component" value="Unassembled WGS sequence"/>
</dbReference>
<keyword evidence="2" id="KW-1185">Reference proteome</keyword>